<keyword evidence="2" id="KW-1185">Reference proteome</keyword>
<organism evidence="1 2">
    <name type="scientific">Vitis rotundifolia</name>
    <name type="common">Muscadine grape</name>
    <dbReference type="NCBI Taxonomy" id="103349"/>
    <lineage>
        <taxon>Eukaryota</taxon>
        <taxon>Viridiplantae</taxon>
        <taxon>Streptophyta</taxon>
        <taxon>Embryophyta</taxon>
        <taxon>Tracheophyta</taxon>
        <taxon>Spermatophyta</taxon>
        <taxon>Magnoliopsida</taxon>
        <taxon>eudicotyledons</taxon>
        <taxon>Gunneridae</taxon>
        <taxon>Pentapetalae</taxon>
        <taxon>rosids</taxon>
        <taxon>Vitales</taxon>
        <taxon>Vitaceae</taxon>
        <taxon>Viteae</taxon>
        <taxon>Vitis</taxon>
    </lineage>
</organism>
<reference evidence="1 2" key="1">
    <citation type="journal article" date="2023" name="BMC Biotechnol.">
        <title>Vitis rotundifolia cv Carlos genome sequencing.</title>
        <authorList>
            <person name="Huff M."/>
            <person name="Hulse-Kemp A."/>
            <person name="Scheffler B."/>
            <person name="Youngblood R."/>
            <person name="Simpson S."/>
            <person name="Babiker E."/>
            <person name="Staton M."/>
        </authorList>
    </citation>
    <scope>NUCLEOTIDE SEQUENCE [LARGE SCALE GENOMIC DNA]</scope>
    <source>
        <tissue evidence="1">Leaf</tissue>
    </source>
</reference>
<evidence type="ECO:0000313" key="1">
    <source>
        <dbReference type="EMBL" id="KAJ9692647.1"/>
    </source>
</evidence>
<accession>A0AA39DSJ7</accession>
<dbReference type="Proteomes" id="UP001168098">
    <property type="component" value="Unassembled WGS sequence"/>
</dbReference>
<dbReference type="AlphaFoldDB" id="A0AA39DSJ7"/>
<sequence>MRNPPVISPIREACDAVFGVHLAIGEAWDAVFGIHLAIGEDDSNPQRSLRHRLSSTFSATSFWHSFDSSIHRGQLPSVFYFSLAEISVVNSMTSVFCLH</sequence>
<protein>
    <submittedName>
        <fullName evidence="1">Uncharacterized protein</fullName>
    </submittedName>
</protein>
<gene>
    <name evidence="1" type="ORF">PVL29_011633</name>
</gene>
<dbReference type="EMBL" id="JARBHA010000009">
    <property type="protein sequence ID" value="KAJ9692647.1"/>
    <property type="molecule type" value="Genomic_DNA"/>
</dbReference>
<evidence type="ECO:0000313" key="2">
    <source>
        <dbReference type="Proteomes" id="UP001168098"/>
    </source>
</evidence>
<proteinExistence type="predicted"/>
<name>A0AA39DSJ7_VITRO</name>
<comment type="caution">
    <text evidence="1">The sequence shown here is derived from an EMBL/GenBank/DDBJ whole genome shotgun (WGS) entry which is preliminary data.</text>
</comment>